<evidence type="ECO:0000313" key="6">
    <source>
        <dbReference type="EMBL" id="CUF91770.1"/>
    </source>
</evidence>
<keyword evidence="2" id="KW-0067">ATP-binding</keyword>
<dbReference type="InterPro" id="IPR045076">
    <property type="entry name" value="MutS"/>
</dbReference>
<dbReference type="Gene3D" id="3.40.50.300">
    <property type="entry name" value="P-loop containing nucleotide triphosphate hydrolases"/>
    <property type="match status" value="1"/>
</dbReference>
<dbReference type="PANTHER" id="PTHR11361:SF139">
    <property type="entry name" value="REPAIR PROTEIN, PUTATIVE-RELATED"/>
    <property type="match status" value="1"/>
</dbReference>
<feature type="compositionally biased region" description="Polar residues" evidence="4">
    <location>
        <begin position="28"/>
        <end position="46"/>
    </location>
</feature>
<protein>
    <submittedName>
        <fullName evidence="6">Mismatch repair protein, putative</fullName>
    </submittedName>
</protein>
<dbReference type="PANTHER" id="PTHR11361">
    <property type="entry name" value="DNA MISMATCH REPAIR PROTEIN MUTS FAMILY MEMBER"/>
    <property type="match status" value="1"/>
</dbReference>
<dbReference type="GO" id="GO:0005524">
    <property type="term" value="F:ATP binding"/>
    <property type="evidence" value="ECO:0007669"/>
    <property type="project" value="UniProtKB-KW"/>
</dbReference>
<dbReference type="SUPFAM" id="SSF48334">
    <property type="entry name" value="DNA repair protein MutS, domain III"/>
    <property type="match status" value="1"/>
</dbReference>
<dbReference type="InterPro" id="IPR027417">
    <property type="entry name" value="P-loop_NTPase"/>
</dbReference>
<evidence type="ECO:0000256" key="2">
    <source>
        <dbReference type="ARBA" id="ARBA00022840"/>
    </source>
</evidence>
<keyword evidence="3" id="KW-0238">DNA-binding</keyword>
<name>A0A0S4IUE1_BODSA</name>
<organism evidence="6 7">
    <name type="scientific">Bodo saltans</name>
    <name type="common">Flagellated protozoan</name>
    <dbReference type="NCBI Taxonomy" id="75058"/>
    <lineage>
        <taxon>Eukaryota</taxon>
        <taxon>Discoba</taxon>
        <taxon>Euglenozoa</taxon>
        <taxon>Kinetoplastea</taxon>
        <taxon>Metakinetoplastina</taxon>
        <taxon>Eubodonida</taxon>
        <taxon>Bodonidae</taxon>
        <taxon>Bodo</taxon>
    </lineage>
</organism>
<dbReference type="Gene3D" id="1.10.1420.10">
    <property type="match status" value="3"/>
</dbReference>
<keyword evidence="7" id="KW-1185">Reference proteome</keyword>
<dbReference type="SUPFAM" id="SSF52540">
    <property type="entry name" value="P-loop containing nucleoside triphosphate hydrolases"/>
    <property type="match status" value="1"/>
</dbReference>
<dbReference type="SMART" id="SM00534">
    <property type="entry name" value="MUTSac"/>
    <property type="match status" value="1"/>
</dbReference>
<feature type="domain" description="DNA mismatch repair proteins mutS family" evidence="5">
    <location>
        <begin position="694"/>
        <end position="710"/>
    </location>
</feature>
<feature type="compositionally biased region" description="Polar residues" evidence="4">
    <location>
        <begin position="1"/>
        <end position="10"/>
    </location>
</feature>
<dbReference type="OrthoDB" id="276261at2759"/>
<dbReference type="VEuPathDB" id="TriTrypDB:BSAL_67165"/>
<reference evidence="7" key="1">
    <citation type="submission" date="2015-09" db="EMBL/GenBank/DDBJ databases">
        <authorList>
            <consortium name="Pathogen Informatics"/>
        </authorList>
    </citation>
    <scope>NUCLEOTIDE SEQUENCE [LARGE SCALE GENOMIC DNA]</scope>
    <source>
        <strain evidence="7">Lake Konstanz</strain>
    </source>
</reference>
<dbReference type="InterPro" id="IPR000432">
    <property type="entry name" value="DNA_mismatch_repair_MutS_C"/>
</dbReference>
<dbReference type="GO" id="GO:0140664">
    <property type="term" value="F:ATP-dependent DNA damage sensor activity"/>
    <property type="evidence" value="ECO:0007669"/>
    <property type="project" value="InterPro"/>
</dbReference>
<dbReference type="GO" id="GO:0030983">
    <property type="term" value="F:mismatched DNA binding"/>
    <property type="evidence" value="ECO:0007669"/>
    <property type="project" value="InterPro"/>
</dbReference>
<evidence type="ECO:0000256" key="3">
    <source>
        <dbReference type="ARBA" id="ARBA00023125"/>
    </source>
</evidence>
<dbReference type="EMBL" id="CYKH01000449">
    <property type="protein sequence ID" value="CUF91770.1"/>
    <property type="molecule type" value="Genomic_DNA"/>
</dbReference>
<dbReference type="Pfam" id="PF05192">
    <property type="entry name" value="MutS_III"/>
    <property type="match status" value="1"/>
</dbReference>
<dbReference type="SMART" id="SM00533">
    <property type="entry name" value="MUTSd"/>
    <property type="match status" value="1"/>
</dbReference>
<proteinExistence type="predicted"/>
<evidence type="ECO:0000313" key="7">
    <source>
        <dbReference type="Proteomes" id="UP000051952"/>
    </source>
</evidence>
<evidence type="ECO:0000256" key="4">
    <source>
        <dbReference type="SAM" id="MobiDB-lite"/>
    </source>
</evidence>
<dbReference type="PROSITE" id="PS00486">
    <property type="entry name" value="DNA_MISMATCH_REPAIR_2"/>
    <property type="match status" value="1"/>
</dbReference>
<dbReference type="GO" id="GO:0032301">
    <property type="term" value="C:MutSalpha complex"/>
    <property type="evidence" value="ECO:0007669"/>
    <property type="project" value="TreeGrafter"/>
</dbReference>
<dbReference type="Proteomes" id="UP000051952">
    <property type="component" value="Unassembled WGS sequence"/>
</dbReference>
<dbReference type="AlphaFoldDB" id="A0A0S4IUE1"/>
<evidence type="ECO:0000256" key="1">
    <source>
        <dbReference type="ARBA" id="ARBA00022741"/>
    </source>
</evidence>
<accession>A0A0S4IUE1</accession>
<evidence type="ECO:0000259" key="5">
    <source>
        <dbReference type="PROSITE" id="PS00486"/>
    </source>
</evidence>
<keyword evidence="1" id="KW-0547">Nucleotide-binding</keyword>
<sequence length="939" mass="101377">MQLMSESSSSTRHHAGNVHDVSGGGATGSMNPTSSADDPSAPTFTSGATEILHTDHYLCTAASNALLSFVESTNGVLWMAGAVSIRFKALDGLVQLDRGTAKGLKVISAVAAPHGQGRRDIAVSLSGSGTHQPHCSAGAASLAEALDFTQTLGGRRLLRRNVLQPLRDATAIHFRQDVVEFLISNRPAYVAFRNQLRRISFPLDLDTVVAAFSSVPASPVTRTSTVYVQRCVSHLVSLRQVIVVVQSIVESLRRFTTTTTTTSTGVSPQGNEQKTFACPDEVTSLPWWKRGRDGGIDDGGSARVREDHDDAPSSVPKLLCSIFKTLDASTLEPLRNHLDVHLDEDIISGRALTGTGQSLANASDALDYLGEEVTRRPQQQTTNRTVARRSAYQRPQGVALQVQQCFAIRPTVSSALDVARESYASLMEAVFQHVDSLRDAHHIPSLKLRFDTQRQLFLVYDAQHDGLAIPDVFLRKYHPPRGRSMTCTTHELTSLKASIAEVLDEIATGQREIVEHLTGKVRESMPTLQAVCDAISLLDMMVSFTSFSIANRGVRPELVTYGPLVSHGCQLVHLVNTLSLPGTTVPSPVHISAESPVVVLGGPNASGKSTLLRVIGHAAIVAHIGCFVPVITNPASGGHGQQDPRPVFRLLDRLVALVPERDDSLGAANGIMESSFFHEMRSVAFATQVISRSSLVLVDEVGRGTSTSEGTCVARALVEWLADVRCLAVVATHLTGLIKIPDMLHRVQNQHMAVFVHPEPFSHRARAAGGGGGGVQKTTFAVTSRALQFPYVPLMGACTVNQYGIQLARQIGVDSRLLSHVPRILRALDTIENSTTPSRHLPCQSFYIQALLDAIEVNVNFHNPYVMELQQVLRGGEAAAEDDAMESAIRNIISDLCVNDQSSNIPTALPSHRSQLFNEATTHSASSVFGSLELIRRPD</sequence>
<dbReference type="Pfam" id="PF00488">
    <property type="entry name" value="MutS_V"/>
    <property type="match status" value="1"/>
</dbReference>
<dbReference type="OMA" id="QVIQMMF"/>
<dbReference type="GO" id="GO:0006298">
    <property type="term" value="P:mismatch repair"/>
    <property type="evidence" value="ECO:0007669"/>
    <property type="project" value="InterPro"/>
</dbReference>
<gene>
    <name evidence="6" type="ORF">BSAL_67165</name>
</gene>
<dbReference type="InterPro" id="IPR036187">
    <property type="entry name" value="DNA_mismatch_repair_MutS_sf"/>
</dbReference>
<dbReference type="InterPro" id="IPR007696">
    <property type="entry name" value="DNA_mismatch_repair_MutS_core"/>
</dbReference>
<feature type="region of interest" description="Disordered" evidence="4">
    <location>
        <begin position="1"/>
        <end position="46"/>
    </location>
</feature>